<protein>
    <submittedName>
        <fullName evidence="2">Uncharacterized protein</fullName>
    </submittedName>
</protein>
<dbReference type="AlphaFoldDB" id="A0A922MCQ5"/>
<feature type="signal peptide" evidence="1">
    <location>
        <begin position="1"/>
        <end position="16"/>
    </location>
</feature>
<proteinExistence type="predicted"/>
<dbReference type="InterPro" id="IPR038606">
    <property type="entry name" value="To_sf"/>
</dbReference>
<dbReference type="EMBL" id="JACEFF010000624">
    <property type="protein sequence ID" value="KAH9634178.1"/>
    <property type="molecule type" value="Genomic_DNA"/>
</dbReference>
<evidence type="ECO:0000313" key="2">
    <source>
        <dbReference type="EMBL" id="KAH9634178.1"/>
    </source>
</evidence>
<dbReference type="Proteomes" id="UP000814243">
    <property type="component" value="Unassembled WGS sequence"/>
</dbReference>
<feature type="chain" id="PRO_5037588326" evidence="1">
    <location>
        <begin position="17"/>
        <end position="245"/>
    </location>
</feature>
<comment type="caution">
    <text evidence="2">The sequence shown here is derived from an EMBL/GenBank/DDBJ whole genome shotgun (WGS) entry which is preliminary data.</text>
</comment>
<name>A0A922MCQ5_SPOEX</name>
<organism evidence="2 3">
    <name type="scientific">Spodoptera exigua</name>
    <name type="common">Beet armyworm</name>
    <name type="synonym">Noctua fulgens</name>
    <dbReference type="NCBI Taxonomy" id="7107"/>
    <lineage>
        <taxon>Eukaryota</taxon>
        <taxon>Metazoa</taxon>
        <taxon>Ecdysozoa</taxon>
        <taxon>Arthropoda</taxon>
        <taxon>Hexapoda</taxon>
        <taxon>Insecta</taxon>
        <taxon>Pterygota</taxon>
        <taxon>Neoptera</taxon>
        <taxon>Endopterygota</taxon>
        <taxon>Lepidoptera</taxon>
        <taxon>Glossata</taxon>
        <taxon>Ditrysia</taxon>
        <taxon>Noctuoidea</taxon>
        <taxon>Noctuidae</taxon>
        <taxon>Amphipyrinae</taxon>
        <taxon>Spodoptera</taxon>
    </lineage>
</organism>
<reference evidence="2" key="1">
    <citation type="journal article" date="2021" name="G3 (Bethesda)">
        <title>Genome and transcriptome analysis of the beet armyworm Spodoptera exigua reveals targets for pest control. .</title>
        <authorList>
            <person name="Simon S."/>
            <person name="Breeschoten T."/>
            <person name="Jansen H.J."/>
            <person name="Dirks R.P."/>
            <person name="Schranz M.E."/>
            <person name="Ros V.I.D."/>
        </authorList>
    </citation>
    <scope>NUCLEOTIDE SEQUENCE</scope>
    <source>
        <strain evidence="2">TB_SE_WUR_2020</strain>
    </source>
</reference>
<sequence>MKGFLILLSIAYSAQAWHEVVGPLHIATRTGVVPQKSAPLSAEDKHATHKAGAFVSFVKSVPQMNPFKFANLGPYPVTLPEVKFDGKLQLTNIVVQGIKDISVSGLELKFRLRISVTAHFTVNGVLEGKPLNVKGQLTANLEKILAVVAAGPTVAQHGNTKVYEVNSADAVIDLSKLDVVLNMDQHAEKFRTIALEFVNNLSKYSLIVDDVLRAVLKAISHELKQLTVNEINNYLLGSAKPSLHF</sequence>
<evidence type="ECO:0000256" key="1">
    <source>
        <dbReference type="SAM" id="SignalP"/>
    </source>
</evidence>
<evidence type="ECO:0000313" key="3">
    <source>
        <dbReference type="Proteomes" id="UP000814243"/>
    </source>
</evidence>
<gene>
    <name evidence="2" type="ORF">HF086_001380</name>
</gene>
<accession>A0A922MCQ5</accession>
<dbReference type="Gene3D" id="3.15.10.30">
    <property type="entry name" value="Haemolymph juvenile hormone binding protein"/>
    <property type="match status" value="1"/>
</dbReference>
<keyword evidence="1" id="KW-0732">Signal</keyword>